<evidence type="ECO:0000313" key="15">
    <source>
        <dbReference type="Proteomes" id="UP001642405"/>
    </source>
</evidence>
<organism evidence="14 15">
    <name type="scientific">Sporothrix curviconia</name>
    <dbReference type="NCBI Taxonomy" id="1260050"/>
    <lineage>
        <taxon>Eukaryota</taxon>
        <taxon>Fungi</taxon>
        <taxon>Dikarya</taxon>
        <taxon>Ascomycota</taxon>
        <taxon>Pezizomycotina</taxon>
        <taxon>Sordariomycetes</taxon>
        <taxon>Sordariomycetidae</taxon>
        <taxon>Ophiostomatales</taxon>
        <taxon>Ophiostomataceae</taxon>
        <taxon>Sporothrix</taxon>
    </lineage>
</organism>
<accession>A0ABP0AR56</accession>
<evidence type="ECO:0000313" key="14">
    <source>
        <dbReference type="EMBL" id="CAK7209764.1"/>
    </source>
</evidence>
<evidence type="ECO:0000256" key="9">
    <source>
        <dbReference type="ARBA" id="ARBA00023157"/>
    </source>
</evidence>
<evidence type="ECO:0000256" key="8">
    <source>
        <dbReference type="ARBA" id="ARBA00023136"/>
    </source>
</evidence>
<feature type="transmembrane region" description="Helical" evidence="11">
    <location>
        <begin position="615"/>
        <end position="640"/>
    </location>
</feature>
<protein>
    <submittedName>
        <fullName evidence="14">Niemann-Pick type C-related protein 1</fullName>
    </submittedName>
</protein>
<keyword evidence="10" id="KW-0325">Glycoprotein</keyword>
<feature type="transmembrane region" description="Helical" evidence="11">
    <location>
        <begin position="1199"/>
        <end position="1220"/>
    </location>
</feature>
<feature type="signal peptide" evidence="12">
    <location>
        <begin position="1"/>
        <end position="25"/>
    </location>
</feature>
<keyword evidence="15" id="KW-1185">Reference proteome</keyword>
<dbReference type="PANTHER" id="PTHR45727">
    <property type="entry name" value="NPC INTRACELLULAR CHOLESTEROL TRANSPORTER 1"/>
    <property type="match status" value="1"/>
</dbReference>
<feature type="transmembrane region" description="Helical" evidence="11">
    <location>
        <begin position="371"/>
        <end position="391"/>
    </location>
</feature>
<comment type="similarity">
    <text evidence="2">Belongs to the patched family.</text>
</comment>
<feature type="transmembrane region" description="Helical" evidence="11">
    <location>
        <begin position="1126"/>
        <end position="1149"/>
    </location>
</feature>
<evidence type="ECO:0000256" key="11">
    <source>
        <dbReference type="SAM" id="Phobius"/>
    </source>
</evidence>
<evidence type="ECO:0000256" key="1">
    <source>
        <dbReference type="ARBA" id="ARBA00004141"/>
    </source>
</evidence>
<feature type="domain" description="SSD" evidence="13">
    <location>
        <begin position="610"/>
        <end position="784"/>
    </location>
</feature>
<keyword evidence="8 11" id="KW-0472">Membrane</keyword>
<keyword evidence="5 12" id="KW-0732">Signal</keyword>
<dbReference type="Proteomes" id="UP001642405">
    <property type="component" value="Unassembled WGS sequence"/>
</dbReference>
<feature type="transmembrane region" description="Helical" evidence="11">
    <location>
        <begin position="271"/>
        <end position="292"/>
    </location>
</feature>
<feature type="transmembrane region" description="Helical" evidence="11">
    <location>
        <begin position="853"/>
        <end position="873"/>
    </location>
</feature>
<comment type="caution">
    <text evidence="14">The sequence shown here is derived from an EMBL/GenBank/DDBJ whole genome shotgun (WGS) entry which is preliminary data.</text>
</comment>
<dbReference type="Pfam" id="PF22314">
    <property type="entry name" value="NPC1_MLD"/>
    <property type="match status" value="1"/>
</dbReference>
<feature type="transmembrane region" description="Helical" evidence="11">
    <location>
        <begin position="759"/>
        <end position="784"/>
    </location>
</feature>
<evidence type="ECO:0000256" key="7">
    <source>
        <dbReference type="ARBA" id="ARBA00023055"/>
    </source>
</evidence>
<keyword evidence="3" id="KW-0813">Transport</keyword>
<feature type="transmembrane region" description="Helical" evidence="11">
    <location>
        <begin position="1240"/>
        <end position="1260"/>
    </location>
</feature>
<dbReference type="InterPro" id="IPR032190">
    <property type="entry name" value="NPC1_N"/>
</dbReference>
<feature type="transmembrane region" description="Helical" evidence="11">
    <location>
        <begin position="734"/>
        <end position="753"/>
    </location>
</feature>
<feature type="transmembrane region" description="Helical" evidence="11">
    <location>
        <begin position="652"/>
        <end position="676"/>
    </location>
</feature>
<evidence type="ECO:0000256" key="3">
    <source>
        <dbReference type="ARBA" id="ARBA00022448"/>
    </source>
</evidence>
<dbReference type="PANTHER" id="PTHR45727:SF2">
    <property type="entry name" value="NPC INTRACELLULAR CHOLESTEROL TRANSPORTER 1"/>
    <property type="match status" value="1"/>
</dbReference>
<dbReference type="PROSITE" id="PS50156">
    <property type="entry name" value="SSD"/>
    <property type="match status" value="1"/>
</dbReference>
<evidence type="ECO:0000256" key="12">
    <source>
        <dbReference type="SAM" id="SignalP"/>
    </source>
</evidence>
<comment type="subcellular location">
    <subcellularLocation>
        <location evidence="1">Membrane</location>
        <topology evidence="1">Multi-pass membrane protein</topology>
    </subcellularLocation>
</comment>
<feature type="transmembrane region" description="Helical" evidence="11">
    <location>
        <begin position="682"/>
        <end position="704"/>
    </location>
</feature>
<evidence type="ECO:0000259" key="13">
    <source>
        <dbReference type="PROSITE" id="PS50156"/>
    </source>
</evidence>
<gene>
    <name evidence="14" type="primary">NCR1</name>
    <name evidence="14" type="ORF">SCUCBS95973_000551</name>
</gene>
<keyword evidence="9" id="KW-1015">Disulfide bond</keyword>
<evidence type="ECO:0000256" key="4">
    <source>
        <dbReference type="ARBA" id="ARBA00022692"/>
    </source>
</evidence>
<feature type="transmembrane region" description="Helical" evidence="11">
    <location>
        <begin position="1093"/>
        <end position="1119"/>
    </location>
</feature>
<evidence type="ECO:0000256" key="6">
    <source>
        <dbReference type="ARBA" id="ARBA00022989"/>
    </source>
</evidence>
<evidence type="ECO:0000256" key="2">
    <source>
        <dbReference type="ARBA" id="ARBA00005585"/>
    </source>
</evidence>
<keyword evidence="6 11" id="KW-1133">Transmembrane helix</keyword>
<feature type="chain" id="PRO_5046339548" evidence="12">
    <location>
        <begin position="26"/>
        <end position="1299"/>
    </location>
</feature>
<dbReference type="Pfam" id="PF16414">
    <property type="entry name" value="NPC1_N"/>
    <property type="match status" value="1"/>
</dbReference>
<dbReference type="EMBL" id="CAWUHB010000002">
    <property type="protein sequence ID" value="CAK7209764.1"/>
    <property type="molecule type" value="Genomic_DNA"/>
</dbReference>
<proteinExistence type="inferred from homology"/>
<evidence type="ECO:0000256" key="10">
    <source>
        <dbReference type="ARBA" id="ARBA00023180"/>
    </source>
</evidence>
<name>A0ABP0AR56_9PEZI</name>
<feature type="transmembrane region" description="Helical" evidence="11">
    <location>
        <begin position="1155"/>
        <end position="1178"/>
    </location>
</feature>
<keyword evidence="7" id="KW-0445">Lipid transport</keyword>
<dbReference type="SUPFAM" id="SSF82866">
    <property type="entry name" value="Multidrug efflux transporter AcrB transmembrane domain"/>
    <property type="match status" value="2"/>
</dbReference>
<sequence>MTRLSRAVTAGGSFALLLLAGLGEAARIEPGFTAKHEAGRCAIRGQCGKRSVFGGDLPCVDNGLAAEPDTELREQLVSLCGSKWKSGPVCCDGQQVKVLKDNLATANQLISSCPACKDNFYNLFCTFTCSPDQSLFINVTGAAEKNGKFLVTEIDQLVSEEYGSGFYDSCKEVKFGPTNSKAMALIGGGAKNYTEFLTFLGKQRLGGSPFQMNFPLMYAEPDMAPRQSVPKKCNDEDPNFRCACIDCPAVCPELPALKKEKACHVGLLPCLSFASILTYSVLAALVVVWAGLRFWYTQNRNQGLPLLHDPRSGAEDEDDVEEEDEHHAFLYGFIRGSNLSVAAADEPPTDYFLNVWCNAVFQRLGHWAARFPGISIGASLLFATILSLGLFRFQLELDPARLWVSPTSAAAQEKAFFDSSFGPFYRAEQAFLVNDTLPSGPGPVLSEETLLWWMGVEESIRQLKGSEYGMTLYDVCFKPTGSACVVQSVAAYFSNEPSLVNEFWQKTVRSCAQRPVECRPEYGQPLDPESILGQFPDAAHADEAHGMTVTWVVNNYDEGSPEVKRAMDWEQALKGRLLEVQKEASDRGLRLSFSTEISLEEELNKSTNTDAKIVVISYVIMFLYASIALGSTTLSFGDFFRHFGVFLVESKFGLGFIGVLIVVMSITASIGLFSWAGLKATLIIVDVIPFIVLAVGVDNIFLIVHEFERVNLSHRDEEVAQRVALALGRMGPSILFSAITETASFALGAFVGMPAVRNFAIYAAGAVFINALLQVTGFVSVLALNQIRVEENRADILFCIPVKSARVHLNDESGNGRYGDASGFGDGLARESLLQRFIRQRYAPTLLKKSVKACILVFFTGLFAAGIALLPYVQLGLDQRVAIPDDSYLIPYFNDLYDYFESGPPVYFVTKGLNATQRLHQQELCSRFPSCQLTSLTGILEQERKRSDVSYIASPTASWIDDFFLWLNPDFESCCVESKRPCFAGRNPPWNVTLSGMPEGDEFVYYLKKFLNAPTTEECPLGGQASYGQALVIDAEHDTLPATHFRTMHTPLRSQEDFIKAYASARRVASDITESTGVEVFPYSVFYVFFDQYATIVSLSATLLGSAMAIIFAVSWLILGSFMTAAVVACTVAMTICDIVGAMAVMGVSLNAVSLVNLIICVGISVEFCAHIARAFTFPSALLRHNARTRFPDAREQRAWAALVNVGGSVFSGITLTKLLGVTVLAFTRSKIFEIYYFRVWVALVAFASTHALIFLPVALSVAGGREYLDADGDGGLPADLANRLREAEDTSDDEDGLL</sequence>
<dbReference type="Gene3D" id="1.20.1640.10">
    <property type="entry name" value="Multidrug efflux transporter AcrB transmembrane domain"/>
    <property type="match status" value="2"/>
</dbReference>
<dbReference type="InterPro" id="IPR053958">
    <property type="entry name" value="HMGCR/SNAP/NPC1-like_SSD"/>
</dbReference>
<dbReference type="InterPro" id="IPR053956">
    <property type="entry name" value="NPC1_MLD"/>
</dbReference>
<dbReference type="InterPro" id="IPR000731">
    <property type="entry name" value="SSD"/>
</dbReference>
<keyword evidence="4 11" id="KW-0812">Transmembrane</keyword>
<evidence type="ECO:0000256" key="5">
    <source>
        <dbReference type="ARBA" id="ARBA00022729"/>
    </source>
</evidence>
<dbReference type="Pfam" id="PF12349">
    <property type="entry name" value="Sterol-sensing"/>
    <property type="match status" value="1"/>
</dbReference>
<reference evidence="14 15" key="1">
    <citation type="submission" date="2024-01" db="EMBL/GenBank/DDBJ databases">
        <authorList>
            <person name="Allen C."/>
            <person name="Tagirdzhanova G."/>
        </authorList>
    </citation>
    <scope>NUCLEOTIDE SEQUENCE [LARGE SCALE GENOMIC DNA]</scope>
</reference>